<protein>
    <submittedName>
        <fullName evidence="4">Saposin-like_type B domin-containing protein</fullName>
    </submittedName>
</protein>
<evidence type="ECO:0000313" key="5">
    <source>
        <dbReference type="Proteomes" id="UP001642409"/>
    </source>
</evidence>
<dbReference type="SMART" id="SM00741">
    <property type="entry name" value="SapB"/>
    <property type="match status" value="1"/>
</dbReference>
<dbReference type="Pfam" id="PF03489">
    <property type="entry name" value="SapB_2"/>
    <property type="match status" value="1"/>
</dbReference>
<evidence type="ECO:0000256" key="1">
    <source>
        <dbReference type="ARBA" id="ARBA00023157"/>
    </source>
</evidence>
<dbReference type="Proteomes" id="UP001642409">
    <property type="component" value="Unassembled WGS sequence"/>
</dbReference>
<keyword evidence="5" id="KW-1185">Reference proteome</keyword>
<evidence type="ECO:0000256" key="2">
    <source>
        <dbReference type="ARBA" id="ARBA00023180"/>
    </source>
</evidence>
<sequence length="97" mass="11009">MLFLMQAVIQEQTPEPMQFDVICELCQIVVQGVESYVSDPSNVEAVKEFLDQACELVSAFDYYQWCEQLIGKFYDQLVQYIVAGYGPQQACTMMGAC</sequence>
<evidence type="ECO:0000259" key="3">
    <source>
        <dbReference type="PROSITE" id="PS50015"/>
    </source>
</evidence>
<dbReference type="InterPro" id="IPR011001">
    <property type="entry name" value="Saposin-like"/>
</dbReference>
<organism evidence="4 5">
    <name type="scientific">Hexamita inflata</name>
    <dbReference type="NCBI Taxonomy" id="28002"/>
    <lineage>
        <taxon>Eukaryota</taxon>
        <taxon>Metamonada</taxon>
        <taxon>Diplomonadida</taxon>
        <taxon>Hexamitidae</taxon>
        <taxon>Hexamitinae</taxon>
        <taxon>Hexamita</taxon>
    </lineage>
</organism>
<keyword evidence="1" id="KW-1015">Disulfide bond</keyword>
<dbReference type="EMBL" id="CAXDID020000047">
    <property type="protein sequence ID" value="CAL6003284.1"/>
    <property type="molecule type" value="Genomic_DNA"/>
</dbReference>
<dbReference type="SUPFAM" id="SSF47862">
    <property type="entry name" value="Saposin"/>
    <property type="match status" value="1"/>
</dbReference>
<proteinExistence type="predicted"/>
<comment type="caution">
    <text evidence="4">The sequence shown here is derived from an EMBL/GenBank/DDBJ whole genome shotgun (WGS) entry which is preliminary data.</text>
</comment>
<dbReference type="PANTHER" id="PTHR11480">
    <property type="entry name" value="SAPOSIN-RELATED"/>
    <property type="match status" value="1"/>
</dbReference>
<dbReference type="Gene3D" id="1.10.225.10">
    <property type="entry name" value="Saposin-like"/>
    <property type="match status" value="1"/>
</dbReference>
<dbReference type="InterPro" id="IPR008138">
    <property type="entry name" value="SapB_2"/>
</dbReference>
<accession>A0ABP1HZP9</accession>
<name>A0ABP1HZP9_9EUKA</name>
<dbReference type="InterPro" id="IPR008139">
    <property type="entry name" value="SaposinB_dom"/>
</dbReference>
<dbReference type="Pfam" id="PF05184">
    <property type="entry name" value="SapB_1"/>
    <property type="match status" value="1"/>
</dbReference>
<gene>
    <name evidence="4" type="ORF">HINF_LOCUS18325</name>
</gene>
<keyword evidence="2" id="KW-0325">Glycoprotein</keyword>
<reference evidence="4 5" key="1">
    <citation type="submission" date="2024-07" db="EMBL/GenBank/DDBJ databases">
        <authorList>
            <person name="Akdeniz Z."/>
        </authorList>
    </citation>
    <scope>NUCLEOTIDE SEQUENCE [LARGE SCALE GENOMIC DNA]</scope>
</reference>
<dbReference type="InterPro" id="IPR007856">
    <property type="entry name" value="SapB_1"/>
</dbReference>
<evidence type="ECO:0000313" key="4">
    <source>
        <dbReference type="EMBL" id="CAL6003284.1"/>
    </source>
</evidence>
<feature type="domain" description="Saposin B-type" evidence="3">
    <location>
        <begin position="19"/>
        <end position="97"/>
    </location>
</feature>
<dbReference type="InterPro" id="IPR051428">
    <property type="entry name" value="Sphingo_Act-Surfact_Prot"/>
</dbReference>
<dbReference type="PROSITE" id="PS50015">
    <property type="entry name" value="SAP_B"/>
    <property type="match status" value="1"/>
</dbReference>